<sequence length="464" mass="50792">MPVTVQVPTWNPSTQAWSSDAAYCIQRAIGDNPNETDFVVPPGEFTYTSTCTINRPVTIRGSGNPEMIYEGGTRLRFGIAAVRDGQNKPVPGLIGFRGTLFHVVGGGRGSKFLDFSVMQAHDEMIEPALPFPTLVVGETMEQRLNKLAIHNASVAEFGDMVSQYDWTFIVNGTVGGITIDRVNFPLAVKGIYLRDAGRSVIGTVRGEFIQQGIYGQELLDFTIFENIHHWPFEGPNSGHSTTSRERRNLRMEYEGRFSRTMWLARCDGAKIGHLFSFNAESALVLTNTTSGDNQGPPSAITIGQLYADYCKYGILTWAHNARVDISHFIYMGAKYSQRGMTLADQYHAGGWAIQTGPANNGANPPVPISQGSCFTVHRFDYHGGQEGIVNDDGAGLRVQVSAALQLLGPYNVSGANWGLFKTMHPDSRFVLPPVGIWSRSGQTINLKNPGQPANVVFQVPMIAQ</sequence>
<organism evidence="3">
    <name type="scientific">uncultured Caudovirales phage</name>
    <dbReference type="NCBI Taxonomy" id="2100421"/>
    <lineage>
        <taxon>Viruses</taxon>
        <taxon>Duplodnaviria</taxon>
        <taxon>Heunggongvirae</taxon>
        <taxon>Uroviricota</taxon>
        <taxon>Caudoviricetes</taxon>
        <taxon>Peduoviridae</taxon>
        <taxon>Maltschvirus</taxon>
        <taxon>Maltschvirus maltsch</taxon>
    </lineage>
</organism>
<evidence type="ECO:0000256" key="1">
    <source>
        <dbReference type="ARBA" id="ARBA00004328"/>
    </source>
</evidence>
<accession>A0A6J5M6N1</accession>
<evidence type="ECO:0000256" key="2">
    <source>
        <dbReference type="ARBA" id="ARBA00022844"/>
    </source>
</evidence>
<reference evidence="3" key="1">
    <citation type="submission" date="2020-04" db="EMBL/GenBank/DDBJ databases">
        <authorList>
            <person name="Chiriac C."/>
            <person name="Salcher M."/>
            <person name="Ghai R."/>
            <person name="Kavagutti S V."/>
        </authorList>
    </citation>
    <scope>NUCLEOTIDE SEQUENCE</scope>
</reference>
<proteinExistence type="predicted"/>
<protein>
    <recommendedName>
        <fullName evidence="4">Pectate lyase superfamily protein</fullName>
    </recommendedName>
</protein>
<dbReference type="GO" id="GO:0051701">
    <property type="term" value="P:biological process involved in interaction with host"/>
    <property type="evidence" value="ECO:0007669"/>
    <property type="project" value="UniProtKB-ARBA"/>
</dbReference>
<dbReference type="GO" id="GO:0044423">
    <property type="term" value="C:virion component"/>
    <property type="evidence" value="ECO:0007669"/>
    <property type="project" value="UniProtKB-KW"/>
</dbReference>
<name>A0A6J5M6N1_9CAUD</name>
<dbReference type="SUPFAM" id="SSF51126">
    <property type="entry name" value="Pectin lyase-like"/>
    <property type="match status" value="1"/>
</dbReference>
<dbReference type="GO" id="GO:0019058">
    <property type="term" value="P:viral life cycle"/>
    <property type="evidence" value="ECO:0007669"/>
    <property type="project" value="UniProtKB-ARBA"/>
</dbReference>
<gene>
    <name evidence="3" type="ORF">UFOVP347_30</name>
</gene>
<comment type="subcellular location">
    <subcellularLocation>
        <location evidence="1">Virion</location>
    </subcellularLocation>
</comment>
<keyword evidence="2" id="KW-0946">Virion</keyword>
<evidence type="ECO:0008006" key="4">
    <source>
        <dbReference type="Google" id="ProtNLM"/>
    </source>
</evidence>
<evidence type="ECO:0000313" key="3">
    <source>
        <dbReference type="EMBL" id="CAB4139489.1"/>
    </source>
</evidence>
<dbReference type="EMBL" id="LR796356">
    <property type="protein sequence ID" value="CAB4139489.1"/>
    <property type="molecule type" value="Genomic_DNA"/>
</dbReference>
<dbReference type="InterPro" id="IPR011050">
    <property type="entry name" value="Pectin_lyase_fold/virulence"/>
</dbReference>